<evidence type="ECO:0000313" key="4">
    <source>
        <dbReference type="Proteomes" id="UP001595904"/>
    </source>
</evidence>
<sequence length="124" mass="13864">MPDRPQKRKSKSSGRSKSISEQAADWLVALRAEDVTEEQKLGYVRWLKQSPKHIREVLELVTLEQLLKDTRVGGIELPPEPDIPADATNVVALPPVPPREEDEDDEEDDAAADHCKTPMIDTKG</sequence>
<proteinExistence type="predicted"/>
<feature type="region of interest" description="Disordered" evidence="1">
    <location>
        <begin position="1"/>
        <end position="22"/>
    </location>
</feature>
<reference evidence="4" key="1">
    <citation type="journal article" date="2019" name="Int. J. Syst. Evol. Microbiol.">
        <title>The Global Catalogue of Microorganisms (GCM) 10K type strain sequencing project: providing services to taxonomists for standard genome sequencing and annotation.</title>
        <authorList>
            <consortium name="The Broad Institute Genomics Platform"/>
            <consortium name="The Broad Institute Genome Sequencing Center for Infectious Disease"/>
            <person name="Wu L."/>
            <person name="Ma J."/>
        </authorList>
    </citation>
    <scope>NUCLEOTIDE SEQUENCE [LARGE SCALE GENOMIC DNA]</scope>
    <source>
        <strain evidence="4">CGMCC 1.10759</strain>
    </source>
</reference>
<protein>
    <submittedName>
        <fullName evidence="3">FecR/PupR family sigma factor regulator</fullName>
    </submittedName>
</protein>
<evidence type="ECO:0000259" key="2">
    <source>
        <dbReference type="Pfam" id="PF16220"/>
    </source>
</evidence>
<feature type="region of interest" description="Disordered" evidence="1">
    <location>
        <begin position="77"/>
        <end position="124"/>
    </location>
</feature>
<organism evidence="3 4">
    <name type="scientific">Steroidobacter flavus</name>
    <dbReference type="NCBI Taxonomy" id="1842136"/>
    <lineage>
        <taxon>Bacteria</taxon>
        <taxon>Pseudomonadati</taxon>
        <taxon>Pseudomonadota</taxon>
        <taxon>Gammaproteobacteria</taxon>
        <taxon>Steroidobacterales</taxon>
        <taxon>Steroidobacteraceae</taxon>
        <taxon>Steroidobacter</taxon>
    </lineage>
</organism>
<dbReference type="Pfam" id="PF16220">
    <property type="entry name" value="DUF4880"/>
    <property type="match status" value="1"/>
</dbReference>
<keyword evidence="4" id="KW-1185">Reference proteome</keyword>
<evidence type="ECO:0000256" key="1">
    <source>
        <dbReference type="SAM" id="MobiDB-lite"/>
    </source>
</evidence>
<evidence type="ECO:0000313" key="3">
    <source>
        <dbReference type="EMBL" id="MFC4313340.1"/>
    </source>
</evidence>
<feature type="compositionally biased region" description="Basic residues" evidence="1">
    <location>
        <begin position="1"/>
        <end position="14"/>
    </location>
</feature>
<dbReference type="RefSeq" id="WP_380603568.1">
    <property type="nucleotide sequence ID" value="NZ_JBHSDU010000015.1"/>
</dbReference>
<dbReference type="Proteomes" id="UP001595904">
    <property type="component" value="Unassembled WGS sequence"/>
</dbReference>
<dbReference type="EMBL" id="JBHSDU010000015">
    <property type="protein sequence ID" value="MFC4313340.1"/>
    <property type="molecule type" value="Genomic_DNA"/>
</dbReference>
<feature type="compositionally biased region" description="Acidic residues" evidence="1">
    <location>
        <begin position="100"/>
        <end position="110"/>
    </location>
</feature>
<gene>
    <name evidence="3" type="ORF">ACFPN2_29945</name>
</gene>
<feature type="domain" description="FecR N-terminal" evidence="2">
    <location>
        <begin position="21"/>
        <end position="53"/>
    </location>
</feature>
<comment type="caution">
    <text evidence="3">The sequence shown here is derived from an EMBL/GenBank/DDBJ whole genome shotgun (WGS) entry which is preliminary data.</text>
</comment>
<name>A0ABV8T1N7_9GAMM</name>
<dbReference type="InterPro" id="IPR032623">
    <property type="entry name" value="FecR_N"/>
</dbReference>
<accession>A0ABV8T1N7</accession>
<feature type="compositionally biased region" description="Basic and acidic residues" evidence="1">
    <location>
        <begin position="111"/>
        <end position="124"/>
    </location>
</feature>